<protein>
    <submittedName>
        <fullName evidence="1">Uncharacterized protein</fullName>
    </submittedName>
</protein>
<dbReference type="Proteomes" id="UP000092691">
    <property type="component" value="Plasmid unnamed4"/>
</dbReference>
<evidence type="ECO:0000313" key="3">
    <source>
        <dbReference type="Proteomes" id="UP000092691"/>
    </source>
</evidence>
<evidence type="ECO:0000313" key="1">
    <source>
        <dbReference type="EMBL" id="ANP91696.1"/>
    </source>
</evidence>
<keyword evidence="1" id="KW-0614">Plasmid</keyword>
<dbReference type="RefSeq" id="WP_065284796.1">
    <property type="nucleotide sequence ID" value="NZ_CP016292.1"/>
</dbReference>
<dbReference type="EMBL" id="CP018231">
    <property type="protein sequence ID" value="API56750.1"/>
    <property type="molecule type" value="Genomic_DNA"/>
</dbReference>
<dbReference type="Proteomes" id="UP000183050">
    <property type="component" value="Plasmid unnamed3"/>
</dbReference>
<gene>
    <name evidence="1" type="ORF">BA011_37135</name>
    <name evidence="2" type="ORF">BMW22_35515</name>
</gene>
<geneLocation type="plasmid" evidence="4">
    <name>unnamed3 sequence</name>
</geneLocation>
<reference evidence="1 3" key="1">
    <citation type="submission" date="2016-06" db="EMBL/GenBank/DDBJ databases">
        <title>Microsymbionts genomes from the relict species Vavilovia formosa.</title>
        <authorList>
            <person name="Chirak E."/>
            <person name="Kimeklis A."/>
            <person name="Andronov E."/>
        </authorList>
    </citation>
    <scope>NUCLEOTIDE SEQUENCE [LARGE SCALE GENOMIC DNA]</scope>
    <source>
        <strain evidence="1 3">Vaf10</strain>
        <plasmid evidence="3">Plasmid unnamed4</plasmid>
        <plasmid evidence="1">unnamed4</plasmid>
    </source>
</reference>
<proteinExistence type="predicted"/>
<organism evidence="1 3">
    <name type="scientific">Rhizobium leguminosarum</name>
    <dbReference type="NCBI Taxonomy" id="384"/>
    <lineage>
        <taxon>Bacteria</taxon>
        <taxon>Pseudomonadati</taxon>
        <taxon>Pseudomonadota</taxon>
        <taxon>Alphaproteobacteria</taxon>
        <taxon>Hyphomicrobiales</taxon>
        <taxon>Rhizobiaceae</taxon>
        <taxon>Rhizobium/Agrobacterium group</taxon>
        <taxon>Rhizobium</taxon>
    </lineage>
</organism>
<geneLocation type="plasmid" evidence="2">
    <name>unnamed3</name>
</geneLocation>
<reference evidence="2 4" key="2">
    <citation type="submission" date="2016-11" db="EMBL/GenBank/DDBJ databases">
        <title>Rhizobium leguminosarum bv. viciae strain Vaf12 isolated from Vavilovia formosa root nodules from Russia, Dagestan.</title>
        <authorList>
            <person name="Kimeklis A."/>
        </authorList>
    </citation>
    <scope>NUCLEOTIDE SEQUENCE [LARGE SCALE GENOMIC DNA]</scope>
    <source>
        <strain evidence="2 4">Vaf-108</strain>
        <plasmid evidence="4">Plasmid unnamed3 sequence</plasmid>
        <plasmid evidence="2">unnamed3</plasmid>
    </source>
</reference>
<sequence>MSAFYHFHWSRKEHADCLVLVTTLAEFEQQDLIDIVDQDILSGNPYPEALIIIAPADAAPGRCHVVGNLTGGG</sequence>
<dbReference type="AlphaFoldDB" id="A0A1B1CPQ1"/>
<dbReference type="EMBL" id="CP016292">
    <property type="protein sequence ID" value="ANP91696.1"/>
    <property type="molecule type" value="Genomic_DNA"/>
</dbReference>
<evidence type="ECO:0000313" key="2">
    <source>
        <dbReference type="EMBL" id="API56750.1"/>
    </source>
</evidence>
<geneLocation type="plasmid" evidence="1 3">
    <name>unnamed4</name>
</geneLocation>
<accession>A0A1B1CPQ1</accession>
<name>A0A1B1CPQ1_RHILE</name>
<evidence type="ECO:0000313" key="4">
    <source>
        <dbReference type="Proteomes" id="UP000183050"/>
    </source>
</evidence>